<evidence type="ECO:0000256" key="4">
    <source>
        <dbReference type="ARBA" id="ARBA00022771"/>
    </source>
</evidence>
<keyword evidence="9 11" id="KW-0675">Receptor</keyword>
<evidence type="ECO:0000256" key="3">
    <source>
        <dbReference type="ARBA" id="ARBA00022723"/>
    </source>
</evidence>
<dbReference type="GO" id="GO:0008270">
    <property type="term" value="F:zinc ion binding"/>
    <property type="evidence" value="ECO:0007669"/>
    <property type="project" value="UniProtKB-KW"/>
</dbReference>
<accession>G0MFM1</accession>
<dbReference type="PRINTS" id="PR00047">
    <property type="entry name" value="STROIDFINGER"/>
</dbReference>
<evidence type="ECO:0000256" key="9">
    <source>
        <dbReference type="ARBA" id="ARBA00023170"/>
    </source>
</evidence>
<sequence length="389" mass="43619">MVEEICHICNDKATGKHYGAISCDGCKGFFRRSIRKRYHYQCRFEQNCDVTRNKRNACRACRLQKCIKAGMKSNGKPSSLFSTISLLQFPAIQNERDAIGKRKKTSVNGKQDLIEQLVEAENLCQQLRSSVIRNTSSLAPYDCGKVKWNYEDARAATLDDIGKSIHQQLVLFIEWAKSLPQFTFLAQLDKAALLKGGAASIIVLGVAYRSIILTVENTICLANDTLLGKEHATQVGDINCVVGRIIDEIVNPMRRLNMDLYEYVALKAILFFNPVVRDCTDQDAVETARYAVLRSFQKRCVDKALENMEDDTFDCRSGKLLLLLPSLQAIAQQLVEDVQLARLFGLVNVDSLMEELILNDMKPSDPQILQTSLASPVNTSIKAEVEVED</sequence>
<dbReference type="SUPFAM" id="SSF48508">
    <property type="entry name" value="Nuclear receptor ligand-binding domain"/>
    <property type="match status" value="1"/>
</dbReference>
<dbReference type="SMART" id="SM00430">
    <property type="entry name" value="HOLI"/>
    <property type="match status" value="1"/>
</dbReference>
<evidence type="ECO:0000313" key="14">
    <source>
        <dbReference type="EMBL" id="EGT54331.1"/>
    </source>
</evidence>
<evidence type="ECO:0000313" key="15">
    <source>
        <dbReference type="Proteomes" id="UP000008068"/>
    </source>
</evidence>
<dbReference type="AlphaFoldDB" id="G0MFM1"/>
<dbReference type="EMBL" id="GL379792">
    <property type="protein sequence ID" value="EGT54331.1"/>
    <property type="molecule type" value="Genomic_DNA"/>
</dbReference>
<dbReference type="Gene3D" id="1.10.565.10">
    <property type="entry name" value="Retinoid X Receptor"/>
    <property type="match status" value="1"/>
</dbReference>
<dbReference type="InterPro" id="IPR000536">
    <property type="entry name" value="Nucl_hrmn_rcpt_lig-bd"/>
</dbReference>
<dbReference type="STRING" id="135651.G0MFM1"/>
<dbReference type="InterPro" id="IPR035500">
    <property type="entry name" value="NHR-like_dom_sf"/>
</dbReference>
<comment type="similarity">
    <text evidence="2 11">Belongs to the nuclear hormone receptor family.</text>
</comment>
<dbReference type="Pfam" id="PF00104">
    <property type="entry name" value="Hormone_recep"/>
    <property type="match status" value="1"/>
</dbReference>
<dbReference type="HOGENOM" id="CLU_007368_5_2_1"/>
<evidence type="ECO:0000256" key="6">
    <source>
        <dbReference type="ARBA" id="ARBA00023015"/>
    </source>
</evidence>
<gene>
    <name evidence="14" type="ORF">CAEBREN_11344</name>
</gene>
<evidence type="ECO:0000259" key="13">
    <source>
        <dbReference type="PROSITE" id="PS51843"/>
    </source>
</evidence>
<reference evidence="15" key="1">
    <citation type="submission" date="2011-07" db="EMBL/GenBank/DDBJ databases">
        <authorList>
            <consortium name="Caenorhabditis brenneri Sequencing and Analysis Consortium"/>
            <person name="Wilson R.K."/>
        </authorList>
    </citation>
    <scope>NUCLEOTIDE SEQUENCE [LARGE SCALE GENOMIC DNA]</scope>
    <source>
        <strain evidence="15">PB2801</strain>
    </source>
</reference>
<dbReference type="FunFam" id="1.10.565.10:FF:000048">
    <property type="entry name" value="Nuclear hormone receptor family member nhr-35"/>
    <property type="match status" value="1"/>
</dbReference>
<dbReference type="PROSITE" id="PS51843">
    <property type="entry name" value="NR_LBD"/>
    <property type="match status" value="1"/>
</dbReference>
<dbReference type="CDD" id="cd06960">
    <property type="entry name" value="NR_DBD_HNF4A"/>
    <property type="match status" value="1"/>
</dbReference>
<keyword evidence="15" id="KW-1185">Reference proteome</keyword>
<keyword evidence="3 11" id="KW-0479">Metal-binding</keyword>
<feature type="domain" description="Nuclear receptor" evidence="12">
    <location>
        <begin position="3"/>
        <end position="78"/>
    </location>
</feature>
<evidence type="ECO:0000256" key="5">
    <source>
        <dbReference type="ARBA" id="ARBA00022833"/>
    </source>
</evidence>
<dbReference type="PROSITE" id="PS00031">
    <property type="entry name" value="NUCLEAR_REC_DBD_1"/>
    <property type="match status" value="1"/>
</dbReference>
<dbReference type="eggNOG" id="KOG4215">
    <property type="taxonomic scope" value="Eukaryota"/>
</dbReference>
<dbReference type="Pfam" id="PF00105">
    <property type="entry name" value="zf-C4"/>
    <property type="match status" value="1"/>
</dbReference>
<dbReference type="GO" id="GO:0005634">
    <property type="term" value="C:nucleus"/>
    <property type="evidence" value="ECO:0007669"/>
    <property type="project" value="UniProtKB-SubCell"/>
</dbReference>
<dbReference type="Proteomes" id="UP000008068">
    <property type="component" value="Unassembled WGS sequence"/>
</dbReference>
<keyword evidence="6 11" id="KW-0805">Transcription regulation</keyword>
<evidence type="ECO:0000256" key="8">
    <source>
        <dbReference type="ARBA" id="ARBA00023163"/>
    </source>
</evidence>
<keyword evidence="10 11" id="KW-0539">Nucleus</keyword>
<evidence type="ECO:0000256" key="1">
    <source>
        <dbReference type="ARBA" id="ARBA00004123"/>
    </source>
</evidence>
<protein>
    <submittedName>
        <fullName evidence="14">Uncharacterized protein</fullName>
    </submittedName>
</protein>
<feature type="domain" description="NR LBD" evidence="13">
    <location>
        <begin position="109"/>
        <end position="360"/>
    </location>
</feature>
<organism evidence="15">
    <name type="scientific">Caenorhabditis brenneri</name>
    <name type="common">Nematode worm</name>
    <dbReference type="NCBI Taxonomy" id="135651"/>
    <lineage>
        <taxon>Eukaryota</taxon>
        <taxon>Metazoa</taxon>
        <taxon>Ecdysozoa</taxon>
        <taxon>Nematoda</taxon>
        <taxon>Chromadorea</taxon>
        <taxon>Rhabditida</taxon>
        <taxon>Rhabditina</taxon>
        <taxon>Rhabditomorpha</taxon>
        <taxon>Rhabditoidea</taxon>
        <taxon>Rhabditidae</taxon>
        <taxon>Peloderinae</taxon>
        <taxon>Caenorhabditis</taxon>
    </lineage>
</organism>
<name>G0MFM1_CAEBE</name>
<dbReference type="FunCoup" id="G0MFM1">
    <property type="interactions" value="1490"/>
</dbReference>
<keyword evidence="5 11" id="KW-0862">Zinc</keyword>
<dbReference type="SUPFAM" id="SSF57716">
    <property type="entry name" value="Glucocorticoid receptor-like (DNA-binding domain)"/>
    <property type="match status" value="1"/>
</dbReference>
<dbReference type="InParanoid" id="G0MFM1"/>
<evidence type="ECO:0000259" key="12">
    <source>
        <dbReference type="PROSITE" id="PS51030"/>
    </source>
</evidence>
<keyword evidence="7 11" id="KW-0238">DNA-binding</keyword>
<evidence type="ECO:0000256" key="11">
    <source>
        <dbReference type="RuleBase" id="RU004334"/>
    </source>
</evidence>
<dbReference type="GO" id="GO:0000978">
    <property type="term" value="F:RNA polymerase II cis-regulatory region sequence-specific DNA binding"/>
    <property type="evidence" value="ECO:0007669"/>
    <property type="project" value="InterPro"/>
</dbReference>
<dbReference type="PRINTS" id="PR00398">
    <property type="entry name" value="STRDHORMONER"/>
</dbReference>
<dbReference type="FunFam" id="3.30.50.10:FF:000030">
    <property type="entry name" value="Nuclear Hormone Receptor family"/>
    <property type="match status" value="1"/>
</dbReference>
<evidence type="ECO:0000256" key="2">
    <source>
        <dbReference type="ARBA" id="ARBA00005993"/>
    </source>
</evidence>
<dbReference type="OMA" id="PLQSMAW"/>
<dbReference type="InterPro" id="IPR050274">
    <property type="entry name" value="Nuclear_hormone_rcpt_NR2"/>
</dbReference>
<dbReference type="OrthoDB" id="5771769at2759"/>
<dbReference type="InterPro" id="IPR013088">
    <property type="entry name" value="Znf_NHR/GATA"/>
</dbReference>
<dbReference type="PANTHER" id="PTHR24083">
    <property type="entry name" value="NUCLEAR HORMONE RECEPTOR"/>
    <property type="match status" value="1"/>
</dbReference>
<keyword evidence="8 11" id="KW-0804">Transcription</keyword>
<comment type="subcellular location">
    <subcellularLocation>
        <location evidence="1 11">Nucleus</location>
    </subcellularLocation>
</comment>
<dbReference type="InterPro" id="IPR001723">
    <property type="entry name" value="Nuclear_hrmn_rcpt"/>
</dbReference>
<dbReference type="Gene3D" id="3.30.50.10">
    <property type="entry name" value="Erythroid Transcription Factor GATA-1, subunit A"/>
    <property type="match status" value="1"/>
</dbReference>
<dbReference type="PROSITE" id="PS51030">
    <property type="entry name" value="NUCLEAR_REC_DBD_2"/>
    <property type="match status" value="1"/>
</dbReference>
<evidence type="ECO:0000256" key="10">
    <source>
        <dbReference type="ARBA" id="ARBA00023242"/>
    </source>
</evidence>
<proteinExistence type="inferred from homology"/>
<keyword evidence="4 11" id="KW-0863">Zinc-finger</keyword>
<dbReference type="GO" id="GO:0003700">
    <property type="term" value="F:DNA-binding transcription factor activity"/>
    <property type="evidence" value="ECO:0007669"/>
    <property type="project" value="InterPro"/>
</dbReference>
<dbReference type="InterPro" id="IPR001628">
    <property type="entry name" value="Znf_hrmn_rcpt"/>
</dbReference>
<dbReference type="SMART" id="SM00399">
    <property type="entry name" value="ZnF_C4"/>
    <property type="match status" value="1"/>
</dbReference>
<dbReference type="InterPro" id="IPR049636">
    <property type="entry name" value="HNF4-like_DBD"/>
</dbReference>
<evidence type="ECO:0000256" key="7">
    <source>
        <dbReference type="ARBA" id="ARBA00023125"/>
    </source>
</evidence>